<protein>
    <submittedName>
        <fullName evidence="1">Uncharacterized protein</fullName>
    </submittedName>
</protein>
<dbReference type="AlphaFoldDB" id="A0A511D867"/>
<dbReference type="EMBL" id="BJVI01000121">
    <property type="protein sequence ID" value="GEL20966.1"/>
    <property type="molecule type" value="Genomic_DNA"/>
</dbReference>
<dbReference type="Proteomes" id="UP000321328">
    <property type="component" value="Unassembled WGS sequence"/>
</dbReference>
<evidence type="ECO:0000313" key="2">
    <source>
        <dbReference type="Proteomes" id="UP000321328"/>
    </source>
</evidence>
<evidence type="ECO:0000313" key="1">
    <source>
        <dbReference type="EMBL" id="GEL20966.1"/>
    </source>
</evidence>
<gene>
    <name evidence="1" type="ORF">PA7_48030</name>
</gene>
<reference evidence="1 2" key="1">
    <citation type="submission" date="2019-07" db="EMBL/GenBank/DDBJ databases">
        <title>Whole genome shotgun sequence of Pseudonocardia asaccharolytica NBRC 16224.</title>
        <authorList>
            <person name="Hosoyama A."/>
            <person name="Uohara A."/>
            <person name="Ohji S."/>
            <person name="Ichikawa N."/>
        </authorList>
    </citation>
    <scope>NUCLEOTIDE SEQUENCE [LARGE SCALE GENOMIC DNA]</scope>
    <source>
        <strain evidence="1 2">NBRC 16224</strain>
    </source>
</reference>
<sequence length="69" mass="7248">MVRDPARFRELHAGAIARVGDAGKAEDVTALSAGQDVVITATRPAPGLEHELVTTPMRYWPDPPGPASG</sequence>
<proteinExistence type="predicted"/>
<organism evidence="1 2">
    <name type="scientific">Pseudonocardia asaccharolytica DSM 44247 = NBRC 16224</name>
    <dbReference type="NCBI Taxonomy" id="1123024"/>
    <lineage>
        <taxon>Bacteria</taxon>
        <taxon>Bacillati</taxon>
        <taxon>Actinomycetota</taxon>
        <taxon>Actinomycetes</taxon>
        <taxon>Pseudonocardiales</taxon>
        <taxon>Pseudonocardiaceae</taxon>
        <taxon>Pseudonocardia</taxon>
    </lineage>
</organism>
<accession>A0A511D867</accession>
<name>A0A511D867_9PSEU</name>
<keyword evidence="2" id="KW-1185">Reference proteome</keyword>
<comment type="caution">
    <text evidence="1">The sequence shown here is derived from an EMBL/GenBank/DDBJ whole genome shotgun (WGS) entry which is preliminary data.</text>
</comment>